<dbReference type="Proteomes" id="UP000790787">
    <property type="component" value="Chromosome 24"/>
</dbReference>
<protein>
    <submittedName>
        <fullName evidence="3">Mitochondrial protein AtMg00820</fullName>
    </submittedName>
</protein>
<sequence length="138" mass="16205">MYHYQKLNSHMALISQLEPKKVDKALKGVYWVKAMKYELDQFERNKVWDFVPKQSNTSTIGTKWVFRNKLNESSQVVCNKARLVAQGYSQQEGMDYDENFAPVERLESIRIPLVFAAHKEFKLFQMDVKSVFLNGYIS</sequence>
<dbReference type="KEGG" id="nta:107811355"/>
<evidence type="ECO:0000313" key="3">
    <source>
        <dbReference type="RefSeq" id="XP_016491748.1"/>
    </source>
</evidence>
<organism evidence="2 3">
    <name type="scientific">Nicotiana tabacum</name>
    <name type="common">Common tobacco</name>
    <dbReference type="NCBI Taxonomy" id="4097"/>
    <lineage>
        <taxon>Eukaryota</taxon>
        <taxon>Viridiplantae</taxon>
        <taxon>Streptophyta</taxon>
        <taxon>Embryophyta</taxon>
        <taxon>Tracheophyta</taxon>
        <taxon>Spermatophyta</taxon>
        <taxon>Magnoliopsida</taxon>
        <taxon>eudicotyledons</taxon>
        <taxon>Gunneridae</taxon>
        <taxon>Pentapetalae</taxon>
        <taxon>asterids</taxon>
        <taxon>lamiids</taxon>
        <taxon>Solanales</taxon>
        <taxon>Solanaceae</taxon>
        <taxon>Nicotianoideae</taxon>
        <taxon>Nicotianeae</taxon>
        <taxon>Nicotiana</taxon>
    </lineage>
</organism>
<evidence type="ECO:0000313" key="2">
    <source>
        <dbReference type="Proteomes" id="UP000790787"/>
    </source>
</evidence>
<dbReference type="InterPro" id="IPR013103">
    <property type="entry name" value="RVT_2"/>
</dbReference>
<dbReference type="Pfam" id="PF07727">
    <property type="entry name" value="RVT_2"/>
    <property type="match status" value="1"/>
</dbReference>
<evidence type="ECO:0000259" key="1">
    <source>
        <dbReference type="Pfam" id="PF07727"/>
    </source>
</evidence>
<gene>
    <name evidence="3" type="primary">LOC107811355</name>
</gene>
<dbReference type="OrthoDB" id="8048545at2759"/>
<dbReference type="AlphaFoldDB" id="A0A1S4BSI2"/>
<keyword evidence="2" id="KW-1185">Reference proteome</keyword>
<accession>A0A1S4BSI2</accession>
<reference evidence="2" key="1">
    <citation type="journal article" date="2014" name="Nat. Commun.">
        <title>The tobacco genome sequence and its comparison with those of tomato and potato.</title>
        <authorList>
            <person name="Sierro N."/>
            <person name="Battey J.N."/>
            <person name="Ouadi S."/>
            <person name="Bakaher N."/>
            <person name="Bovet L."/>
            <person name="Willig A."/>
            <person name="Goepfert S."/>
            <person name="Peitsch M.C."/>
            <person name="Ivanov N.V."/>
        </authorList>
    </citation>
    <scope>NUCLEOTIDE SEQUENCE [LARGE SCALE GENOMIC DNA]</scope>
</reference>
<dbReference type="GeneID" id="107811355"/>
<dbReference type="OMA" id="NSHMALI"/>
<dbReference type="PaxDb" id="4097-A0A1S4BSI2"/>
<dbReference type="STRING" id="4097.A0A1S4BSI2"/>
<proteinExistence type="predicted"/>
<name>A0A1S4BSI2_TOBAC</name>
<reference evidence="3" key="2">
    <citation type="submission" date="2025-08" db="UniProtKB">
        <authorList>
            <consortium name="RefSeq"/>
        </authorList>
    </citation>
    <scope>IDENTIFICATION</scope>
    <source>
        <tissue evidence="3">Leaf</tissue>
    </source>
</reference>
<feature type="domain" description="Reverse transcriptase Ty1/copia-type" evidence="1">
    <location>
        <begin position="45"/>
        <end position="137"/>
    </location>
</feature>
<dbReference type="RefSeq" id="XP_016491748.1">
    <property type="nucleotide sequence ID" value="XM_016636262.1"/>
</dbReference>